<dbReference type="EMBL" id="LR134492">
    <property type="protein sequence ID" value="VEI63371.1"/>
    <property type="molecule type" value="Genomic_DNA"/>
</dbReference>
<evidence type="ECO:0000313" key="2">
    <source>
        <dbReference type="Proteomes" id="UP000270487"/>
    </source>
</evidence>
<organism evidence="1 2">
    <name type="scientific">Serratia fonticola</name>
    <dbReference type="NCBI Taxonomy" id="47917"/>
    <lineage>
        <taxon>Bacteria</taxon>
        <taxon>Pseudomonadati</taxon>
        <taxon>Pseudomonadota</taxon>
        <taxon>Gammaproteobacteria</taxon>
        <taxon>Enterobacterales</taxon>
        <taxon>Yersiniaceae</taxon>
        <taxon>Serratia</taxon>
    </lineage>
</organism>
<name>A0A3S4XWB6_SERFO</name>
<dbReference type="Proteomes" id="UP000270487">
    <property type="component" value="Chromosome"/>
</dbReference>
<accession>A0A3S4XWB6</accession>
<protein>
    <submittedName>
        <fullName evidence="1">Uncharacterized protein</fullName>
    </submittedName>
</protein>
<gene>
    <name evidence="1" type="ORF">NCTC13193_00749</name>
</gene>
<evidence type="ECO:0000313" key="1">
    <source>
        <dbReference type="EMBL" id="VEI63371.1"/>
    </source>
</evidence>
<sequence>MVAEQGICFFQGVQQVQTTMVVQRPSAVTCTWRVVRTNNLTPSRCSRRLSTLLTVARGSCNRSAARLKLPSSTIRVKMRIA</sequence>
<proteinExistence type="predicted"/>
<reference evidence="1 2" key="1">
    <citation type="submission" date="2018-12" db="EMBL/GenBank/DDBJ databases">
        <authorList>
            <consortium name="Pathogen Informatics"/>
        </authorList>
    </citation>
    <scope>NUCLEOTIDE SEQUENCE [LARGE SCALE GENOMIC DNA]</scope>
    <source>
        <strain evidence="1 2">NCTC13193</strain>
    </source>
</reference>
<dbReference type="AlphaFoldDB" id="A0A3S4XWB6"/>